<dbReference type="Pfam" id="PF00583">
    <property type="entry name" value="Acetyltransf_1"/>
    <property type="match status" value="1"/>
</dbReference>
<comment type="caution">
    <text evidence="2">The sequence shown here is derived from an EMBL/GenBank/DDBJ whole genome shotgun (WGS) entry which is preliminary data.</text>
</comment>
<dbReference type="PROSITE" id="PS51186">
    <property type="entry name" value="GNAT"/>
    <property type="match status" value="1"/>
</dbReference>
<dbReference type="SUPFAM" id="SSF55729">
    <property type="entry name" value="Acyl-CoA N-acyltransferases (Nat)"/>
    <property type="match status" value="1"/>
</dbReference>
<dbReference type="CDD" id="cd04301">
    <property type="entry name" value="NAT_SF"/>
    <property type="match status" value="1"/>
</dbReference>
<proteinExistence type="predicted"/>
<evidence type="ECO:0000313" key="3">
    <source>
        <dbReference type="Proteomes" id="UP000269301"/>
    </source>
</evidence>
<dbReference type="OrthoDB" id="2423856at2"/>
<sequence>MEKLIRLLTDEDYPHLEAMDTGMKDDYVQRVFPRLVRGNNRLYGLFLDGQLVSIGGYSIYAKHHAMLGRLRSDRRFRGSDLATELMSYVMQEAFRSEDIQWVGANTQEDNAAARRVLEKLKLKKLTALHGALTKDTSALVAGAKTWNEVHDLQRKKEWVHQAYVENSNLFPYECYYPFPASWELFNNEDLQKWSFYENDKQTRFLITKTDQKKHYYLHAVYPWSDITNQAGLWETISKDYEKVLKQTKSEAYIWMDLTKEEAQTLPPNHSFQLPSPWILHGMNKREWNQTGACHSPKFVEPQSPTAP</sequence>
<evidence type="ECO:0000259" key="1">
    <source>
        <dbReference type="PROSITE" id="PS51186"/>
    </source>
</evidence>
<organism evidence="2 3">
    <name type="scientific">Oceanobacillus halophilus</name>
    <dbReference type="NCBI Taxonomy" id="930130"/>
    <lineage>
        <taxon>Bacteria</taxon>
        <taxon>Bacillati</taxon>
        <taxon>Bacillota</taxon>
        <taxon>Bacilli</taxon>
        <taxon>Bacillales</taxon>
        <taxon>Bacillaceae</taxon>
        <taxon>Oceanobacillus</taxon>
    </lineage>
</organism>
<dbReference type="InterPro" id="IPR000182">
    <property type="entry name" value="GNAT_dom"/>
</dbReference>
<accession>A0A495A4U8</accession>
<dbReference type="InterPro" id="IPR016181">
    <property type="entry name" value="Acyl_CoA_acyltransferase"/>
</dbReference>
<dbReference type="RefSeq" id="WP_121203705.1">
    <property type="nucleotide sequence ID" value="NZ_RBZP01000003.1"/>
</dbReference>
<dbReference type="EMBL" id="RBZP01000003">
    <property type="protein sequence ID" value="RKQ34672.1"/>
    <property type="molecule type" value="Genomic_DNA"/>
</dbReference>
<dbReference type="GO" id="GO:0016747">
    <property type="term" value="F:acyltransferase activity, transferring groups other than amino-acyl groups"/>
    <property type="evidence" value="ECO:0007669"/>
    <property type="project" value="InterPro"/>
</dbReference>
<gene>
    <name evidence="2" type="ORF">D8M06_07055</name>
</gene>
<protein>
    <submittedName>
        <fullName evidence="2">N-acetyltransferase</fullName>
    </submittedName>
</protein>
<keyword evidence="2" id="KW-0808">Transferase</keyword>
<dbReference type="Gene3D" id="3.40.630.30">
    <property type="match status" value="1"/>
</dbReference>
<keyword evidence="3" id="KW-1185">Reference proteome</keyword>
<dbReference type="Proteomes" id="UP000269301">
    <property type="component" value="Unassembled WGS sequence"/>
</dbReference>
<evidence type="ECO:0000313" key="2">
    <source>
        <dbReference type="EMBL" id="RKQ34672.1"/>
    </source>
</evidence>
<reference evidence="2 3" key="1">
    <citation type="journal article" date="2016" name="Int. J. Syst. Evol. Microbiol.">
        <title>Oceanobacillus halophilus sp. nov., a novel moderately halophilic bacterium from a hypersaline lake.</title>
        <authorList>
            <person name="Amoozegar M.A."/>
            <person name="Bagheri M."/>
            <person name="Makhdoumi A."/>
            <person name="Nikou M.M."/>
            <person name="Fazeli S.A.S."/>
            <person name="Schumann P."/>
            <person name="Sproer C."/>
            <person name="Sanchez-Porro C."/>
            <person name="Ventosa A."/>
        </authorList>
    </citation>
    <scope>NUCLEOTIDE SEQUENCE [LARGE SCALE GENOMIC DNA]</scope>
    <source>
        <strain evidence="2 3">DSM 23996</strain>
    </source>
</reference>
<feature type="domain" description="N-acetyltransferase" evidence="1">
    <location>
        <begin position="3"/>
        <end position="165"/>
    </location>
</feature>
<name>A0A495A4U8_9BACI</name>
<dbReference type="AlphaFoldDB" id="A0A495A4U8"/>